<evidence type="ECO:0000256" key="1">
    <source>
        <dbReference type="ARBA" id="ARBA00022676"/>
    </source>
</evidence>
<dbReference type="InterPro" id="IPR001296">
    <property type="entry name" value="Glyco_trans_1"/>
</dbReference>
<name>A0A3N6M9V8_NATCH</name>
<evidence type="ECO:0000259" key="3">
    <source>
        <dbReference type="Pfam" id="PF00534"/>
    </source>
</evidence>
<dbReference type="EMBL" id="REFZ01000006">
    <property type="protein sequence ID" value="RQH00509.1"/>
    <property type="molecule type" value="Genomic_DNA"/>
</dbReference>
<dbReference type="PANTHER" id="PTHR12526">
    <property type="entry name" value="GLYCOSYLTRANSFERASE"/>
    <property type="match status" value="1"/>
</dbReference>
<dbReference type="Gene3D" id="3.40.50.2000">
    <property type="entry name" value="Glycogen Phosphorylase B"/>
    <property type="match status" value="2"/>
</dbReference>
<sequence length="391" mass="42619">MDESKTHMKGHSVNHICLYLPSLRGGGAERVMVRLANEFADRGYTVDLVLVQMKGEYVDDVSDDVNVFDLDARRFLAAVPPLVQYMSSSRPDVLMSTLDTANVAAIVAEKLSSVDSRIIIRISNTMSAKKKELSHPKHLVVHLAAKLTYPHSDHVIGVSEGVTQDVITQCGVDPGQATTIYNPVVDGSLLTAREETVDHPWFGTETGPVILGVGELSEQKGFDTLVRAFNQIDGHPESRLIILGQGDERDSLLQLAEELGVEQRIDLPGFVANPYAYMGKCDVFVLSSRWEGCPNVLIEALACGAPVVATDCPSGPREILKNGNVGSLVPVDDVDSMAREIANCLDEDSVGVCFEELPQSFGITEIADKYIKIMTDSIEPSLNTHFDSDRH</sequence>
<dbReference type="Proteomes" id="UP000281431">
    <property type="component" value="Unassembled WGS sequence"/>
</dbReference>
<dbReference type="InterPro" id="IPR028098">
    <property type="entry name" value="Glyco_trans_4-like_N"/>
</dbReference>
<proteinExistence type="predicted"/>
<dbReference type="SUPFAM" id="SSF53756">
    <property type="entry name" value="UDP-Glycosyltransferase/glycogen phosphorylase"/>
    <property type="match status" value="1"/>
</dbReference>
<protein>
    <submittedName>
        <fullName evidence="5">Glycosyltransferase</fullName>
    </submittedName>
</protein>
<dbReference type="Pfam" id="PF13439">
    <property type="entry name" value="Glyco_transf_4"/>
    <property type="match status" value="1"/>
</dbReference>
<keyword evidence="1" id="KW-0328">Glycosyltransferase</keyword>
<feature type="domain" description="Glycosyl transferase family 1" evidence="3">
    <location>
        <begin position="205"/>
        <end position="348"/>
    </location>
</feature>
<dbReference type="PANTHER" id="PTHR12526:SF510">
    <property type="entry name" value="D-INOSITOL 3-PHOSPHATE GLYCOSYLTRANSFERASE"/>
    <property type="match status" value="1"/>
</dbReference>
<accession>A0A3N6M9V8</accession>
<gene>
    <name evidence="5" type="ORF">EA472_11790</name>
</gene>
<keyword evidence="2 5" id="KW-0808">Transferase</keyword>
<comment type="caution">
    <text evidence="5">The sequence shown here is derived from an EMBL/GenBank/DDBJ whole genome shotgun (WGS) entry which is preliminary data.</text>
</comment>
<dbReference type="Pfam" id="PF00534">
    <property type="entry name" value="Glycos_transf_1"/>
    <property type="match status" value="1"/>
</dbReference>
<feature type="domain" description="Glycosyltransferase subfamily 4-like N-terminal" evidence="4">
    <location>
        <begin position="26"/>
        <end position="184"/>
    </location>
</feature>
<dbReference type="CDD" id="cd03811">
    <property type="entry name" value="GT4_GT28_WabH-like"/>
    <property type="match status" value="1"/>
</dbReference>
<evidence type="ECO:0000259" key="4">
    <source>
        <dbReference type="Pfam" id="PF13439"/>
    </source>
</evidence>
<evidence type="ECO:0000313" key="6">
    <source>
        <dbReference type="Proteomes" id="UP000281431"/>
    </source>
</evidence>
<evidence type="ECO:0000256" key="2">
    <source>
        <dbReference type="ARBA" id="ARBA00022679"/>
    </source>
</evidence>
<organism evidence="5 6">
    <name type="scientific">Natrarchaeobius chitinivorans</name>
    <dbReference type="NCBI Taxonomy" id="1679083"/>
    <lineage>
        <taxon>Archaea</taxon>
        <taxon>Methanobacteriati</taxon>
        <taxon>Methanobacteriota</taxon>
        <taxon>Stenosarchaea group</taxon>
        <taxon>Halobacteria</taxon>
        <taxon>Halobacteriales</taxon>
        <taxon>Natrialbaceae</taxon>
        <taxon>Natrarchaeobius</taxon>
    </lineage>
</organism>
<reference evidence="5 6" key="1">
    <citation type="submission" date="2018-10" db="EMBL/GenBank/DDBJ databases">
        <title>Natrarchaeobius chitinivorans gen. nov., sp. nov., and Natrarchaeobius haloalkaliphilus sp. nov., alkaliphilic, chitin-utilizing haloarchaea from hypersaline alkaline lakes.</title>
        <authorList>
            <person name="Sorokin D.Y."/>
            <person name="Elcheninov A.G."/>
            <person name="Kostrikina N.A."/>
            <person name="Bale N.J."/>
            <person name="Sinninghe Damste J.S."/>
            <person name="Khijniak T.V."/>
            <person name="Kublanov I.V."/>
            <person name="Toshchakov S.V."/>
        </authorList>
    </citation>
    <scope>NUCLEOTIDE SEQUENCE [LARGE SCALE GENOMIC DNA]</scope>
    <source>
        <strain evidence="5 6">AArcht7</strain>
    </source>
</reference>
<dbReference type="AlphaFoldDB" id="A0A3N6M9V8"/>
<dbReference type="OrthoDB" id="132546at2157"/>
<evidence type="ECO:0000313" key="5">
    <source>
        <dbReference type="EMBL" id="RQH00509.1"/>
    </source>
</evidence>
<keyword evidence="6" id="KW-1185">Reference proteome</keyword>
<dbReference type="GO" id="GO:0016757">
    <property type="term" value="F:glycosyltransferase activity"/>
    <property type="evidence" value="ECO:0007669"/>
    <property type="project" value="UniProtKB-KW"/>
</dbReference>